<accession>A0AA35JAU4</accession>
<dbReference type="CDD" id="cd01627">
    <property type="entry name" value="HAD_TPP"/>
    <property type="match status" value="1"/>
</dbReference>
<dbReference type="AlphaFoldDB" id="A0AA35JAU4"/>
<dbReference type="PANTHER" id="PTHR10788:SF123">
    <property type="entry name" value="TREHALOSE-PHOSPHATASE"/>
    <property type="match status" value="1"/>
</dbReference>
<evidence type="ECO:0008006" key="5">
    <source>
        <dbReference type="Google" id="ProtNLM"/>
    </source>
</evidence>
<dbReference type="GO" id="GO:0003825">
    <property type="term" value="F:alpha,alpha-trehalose-phosphate synthase (UDP-forming) activity"/>
    <property type="evidence" value="ECO:0007669"/>
    <property type="project" value="TreeGrafter"/>
</dbReference>
<dbReference type="Gene3D" id="3.30.70.1020">
    <property type="entry name" value="Trehalose-6-phosphate phosphatase related protein, domain 2"/>
    <property type="match status" value="1"/>
</dbReference>
<dbReference type="PANTHER" id="PTHR10788">
    <property type="entry name" value="TREHALOSE-6-PHOSPHATE SYNTHASE"/>
    <property type="match status" value="1"/>
</dbReference>
<dbReference type="Gene3D" id="3.40.50.1000">
    <property type="entry name" value="HAD superfamily/HAD-like"/>
    <property type="match status" value="1"/>
</dbReference>
<organism evidence="3 4">
    <name type="scientific">Saccharomyces uvarum</name>
    <name type="common">Yeast</name>
    <name type="synonym">Saccharomyces bayanus var. uvarum</name>
    <dbReference type="NCBI Taxonomy" id="230603"/>
    <lineage>
        <taxon>Eukaryota</taxon>
        <taxon>Fungi</taxon>
        <taxon>Dikarya</taxon>
        <taxon>Ascomycota</taxon>
        <taxon>Saccharomycotina</taxon>
        <taxon>Saccharomycetes</taxon>
        <taxon>Saccharomycetales</taxon>
        <taxon>Saccharomycetaceae</taxon>
        <taxon>Saccharomyces</taxon>
    </lineage>
</organism>
<proteinExistence type="inferred from homology"/>
<dbReference type="GO" id="GO:0005829">
    <property type="term" value="C:cytosol"/>
    <property type="evidence" value="ECO:0007669"/>
    <property type="project" value="TreeGrafter"/>
</dbReference>
<dbReference type="GO" id="GO:0005946">
    <property type="term" value="C:alpha,alpha-trehalose-phosphate synthase complex (UDP-forming)"/>
    <property type="evidence" value="ECO:0007669"/>
    <property type="project" value="TreeGrafter"/>
</dbReference>
<dbReference type="CDD" id="cd03788">
    <property type="entry name" value="GT20_TPS"/>
    <property type="match status" value="1"/>
</dbReference>
<reference evidence="3" key="1">
    <citation type="submission" date="2022-10" db="EMBL/GenBank/DDBJ databases">
        <authorList>
            <person name="Byrne P K."/>
        </authorList>
    </citation>
    <scope>NUCLEOTIDE SEQUENCE</scope>
    <source>
        <strain evidence="3">CBS7001</strain>
    </source>
</reference>
<dbReference type="SUPFAM" id="SSF53756">
    <property type="entry name" value="UDP-Glycosyltransferase/glycogen phosphorylase"/>
    <property type="match status" value="1"/>
</dbReference>
<name>A0AA35JAU4_SACUV</name>
<comment type="similarity">
    <text evidence="2">In the C-terminal section; belongs to the trehalose phosphatase family.</text>
</comment>
<dbReference type="NCBIfam" id="TIGR00685">
    <property type="entry name" value="T6PP"/>
    <property type="match status" value="1"/>
</dbReference>
<evidence type="ECO:0000256" key="2">
    <source>
        <dbReference type="ARBA" id="ARBA00006330"/>
    </source>
</evidence>
<evidence type="ECO:0000313" key="3">
    <source>
        <dbReference type="EMBL" id="CAI4055247.1"/>
    </source>
</evidence>
<sequence length="898" mass="102971">MTTTAQDNSPKRKQRIINCVTQLPYKIQLGESNDDWKISATTGNSALYSSLEYLQFDSTEYEQHVVGWTGEITRTERSLFTKEAKEKPQDLDDDPLYLTKEQINGLTTNLQDHMKSVKEAKTDTTPSTTSSAINTVHPVWLLRKNQSRWRNYAEKVIWPTFHYILNPSNEGEQEKNWWYDYVKFNEAYAQKIGEVYQKGDIIWIHDYYLLLLPQLLRMKFNDESIIIGYFHHAPWPSNEYFRCLPRRKQILDGLVGANRICFQNESFSRHFVSSCKRLLDATAKKSKNSSDNDQYQVSVYGGDVLVDSLPIGVNTTQILKDAFTKDIDSKVLSIKQAYQNKKIIIGRDRLDSVRGVVQKLRAFETFLAMYPEWRDQVVLIQVSSPTANRNSPQTIKLEQQVNELVNSINSEYGSLNFSPVQHYYMRIPKDVYLSLLRVADLCLITSVRDGMNTTALEYVTVKSHMSNFLCYGNPLILSEFSGSSNVLKDAIVVNPWDSVAVAKSINMAFKLDKEEKTTLESKLWNEVPTIQDWTNKFLTSIKELASSDDDVERKMTPALNRPVLLENYKQAKRRLFLFDYDGTLTPIVKDPAAAIPSARLYTILQKLSADPHNQIWIISGRDQKFLNKWLGGKLPQLGLSAEHGCFMKDVSCEDWVNLTEKVDMSWQVRVNEVMEEFTTRTPGSFIERKKVALTWHYRRTVPELGEFHAKELKEKLLTFTDDFDLEVMDGKANIEVRPRFVNKGEIVKRLVWHQHGQPQDMLKGISEKLPKDQMPDFVLCLGDDFTDEDMFRQLNTIESCWKEKYPDEKNQWGNFGFYPVTVGSASKKTVAKAHLTDPQQVLETLGLLVGDVSLFQSAGTVDLDSRGHVKNSESSLKSKLASKAYVMKRSASYTGAKV</sequence>
<dbReference type="FunFam" id="3.40.50.2000:FF:000036">
    <property type="entry name" value="Alpha,alpha-trehalose-phosphate synthase subunit Tps2"/>
    <property type="match status" value="1"/>
</dbReference>
<protein>
    <recommendedName>
        <fullName evidence="5">Trehalose-6-phosphate phosphatase</fullName>
    </recommendedName>
</protein>
<evidence type="ECO:0000256" key="1">
    <source>
        <dbReference type="ARBA" id="ARBA00005409"/>
    </source>
</evidence>
<comment type="similarity">
    <text evidence="1">In the N-terminal section; belongs to the glycosyltransferase 20 family.</text>
</comment>
<dbReference type="EMBL" id="OX365913">
    <property type="protein sequence ID" value="CAI4055247.1"/>
    <property type="molecule type" value="Genomic_DNA"/>
</dbReference>
<dbReference type="Gene3D" id="3.40.50.2000">
    <property type="entry name" value="Glycogen Phosphorylase B"/>
    <property type="match status" value="2"/>
</dbReference>
<dbReference type="InterPro" id="IPR023214">
    <property type="entry name" value="HAD_sf"/>
</dbReference>
<dbReference type="Proteomes" id="UP001162090">
    <property type="component" value="Chromosome 2"/>
</dbReference>
<gene>
    <name evidence="3" type="primary">SUVC02G2040</name>
    <name evidence="3" type="ORF">SUVC_02G2040</name>
</gene>
<dbReference type="NCBIfam" id="TIGR01484">
    <property type="entry name" value="HAD-SF-IIB"/>
    <property type="match status" value="1"/>
</dbReference>
<dbReference type="GO" id="GO:0031505">
    <property type="term" value="P:fungal-type cell wall organization"/>
    <property type="evidence" value="ECO:0007669"/>
    <property type="project" value="TreeGrafter"/>
</dbReference>
<dbReference type="FunFam" id="3.40.50.2000:FF:000131">
    <property type="entry name" value="Trehalose-6-phosphate phosphatase"/>
    <property type="match status" value="1"/>
</dbReference>
<dbReference type="Pfam" id="PF00982">
    <property type="entry name" value="Glyco_transf_20"/>
    <property type="match status" value="1"/>
</dbReference>
<evidence type="ECO:0000313" key="4">
    <source>
        <dbReference type="Proteomes" id="UP001162090"/>
    </source>
</evidence>
<dbReference type="Pfam" id="PF02358">
    <property type="entry name" value="Trehalose_PPase"/>
    <property type="match status" value="1"/>
</dbReference>
<dbReference type="InterPro" id="IPR003337">
    <property type="entry name" value="Trehalose_PPase"/>
</dbReference>
<dbReference type="GO" id="GO:0005992">
    <property type="term" value="P:trehalose biosynthetic process"/>
    <property type="evidence" value="ECO:0007669"/>
    <property type="project" value="InterPro"/>
</dbReference>
<dbReference type="GO" id="GO:0004805">
    <property type="term" value="F:trehalose-phosphatase activity"/>
    <property type="evidence" value="ECO:0007669"/>
    <property type="project" value="TreeGrafter"/>
</dbReference>
<dbReference type="InterPro" id="IPR001830">
    <property type="entry name" value="Glyco_trans_20"/>
</dbReference>
<dbReference type="SUPFAM" id="SSF56784">
    <property type="entry name" value="HAD-like"/>
    <property type="match status" value="1"/>
</dbReference>
<dbReference type="InterPro" id="IPR006379">
    <property type="entry name" value="HAD-SF_hydro_IIB"/>
</dbReference>
<dbReference type="InterPro" id="IPR036412">
    <property type="entry name" value="HAD-like_sf"/>
</dbReference>
<dbReference type="GO" id="GO:0034605">
    <property type="term" value="P:cellular response to heat"/>
    <property type="evidence" value="ECO:0007669"/>
    <property type="project" value="TreeGrafter"/>
</dbReference>